<proteinExistence type="predicted"/>
<dbReference type="Proteomes" id="UP000034539">
    <property type="component" value="Unassembled WGS sequence"/>
</dbReference>
<dbReference type="EMBL" id="LBXN01000018">
    <property type="protein sequence ID" value="KKR33370.1"/>
    <property type="molecule type" value="Genomic_DNA"/>
</dbReference>
<evidence type="ECO:0000313" key="2">
    <source>
        <dbReference type="Proteomes" id="UP000034539"/>
    </source>
</evidence>
<protein>
    <submittedName>
        <fullName evidence="1">Uncharacterized protein</fullName>
    </submittedName>
</protein>
<accession>A0A0G0SF71</accession>
<name>A0A0G0SF71_9BACT</name>
<organism evidence="1 2">
    <name type="scientific">Candidatus Gottesmanbacteria bacterium GW2011_GWC2_39_8</name>
    <dbReference type="NCBI Taxonomy" id="1618450"/>
    <lineage>
        <taxon>Bacteria</taxon>
        <taxon>Candidatus Gottesmaniibacteriota</taxon>
    </lineage>
</organism>
<comment type="caution">
    <text evidence="1">The sequence shown here is derived from an EMBL/GenBank/DDBJ whole genome shotgun (WGS) entry which is preliminary data.</text>
</comment>
<evidence type="ECO:0000313" key="1">
    <source>
        <dbReference type="EMBL" id="KKR33370.1"/>
    </source>
</evidence>
<reference evidence="1 2" key="1">
    <citation type="journal article" date="2015" name="Nature">
        <title>rRNA introns, odd ribosomes, and small enigmatic genomes across a large radiation of phyla.</title>
        <authorList>
            <person name="Brown C.T."/>
            <person name="Hug L.A."/>
            <person name="Thomas B.C."/>
            <person name="Sharon I."/>
            <person name="Castelle C.J."/>
            <person name="Singh A."/>
            <person name="Wilkins M.J."/>
            <person name="Williams K.H."/>
            <person name="Banfield J.F."/>
        </authorList>
    </citation>
    <scope>NUCLEOTIDE SEQUENCE [LARGE SCALE GENOMIC DNA]</scope>
</reference>
<sequence length="85" mass="9903">MTEFARLTDLVSWLKNHPGEKRAIGDNEFLELGGGRRTLSWDGSKLKIEGVNVKRKPFKPSIVWTNSRRGFEKYRTRGNRNPRMN</sequence>
<dbReference type="AlphaFoldDB" id="A0A0G0SF71"/>
<gene>
    <name evidence="1" type="ORF">UT63_C0018G0010</name>
</gene>